<dbReference type="InterPro" id="IPR001394">
    <property type="entry name" value="Peptidase_C19_UCH"/>
</dbReference>
<dbReference type="Proteomes" id="UP000722791">
    <property type="component" value="Unassembled WGS sequence"/>
</dbReference>
<comment type="caution">
    <text evidence="3">The sequence shown here is derived from an EMBL/GenBank/DDBJ whole genome shotgun (WGS) entry which is preliminary data.</text>
</comment>
<dbReference type="GO" id="GO:0004843">
    <property type="term" value="F:cysteine-type deubiquitinase activity"/>
    <property type="evidence" value="ECO:0007669"/>
    <property type="project" value="InterPro"/>
</dbReference>
<protein>
    <recommendedName>
        <fullName evidence="2">USP domain-containing protein</fullName>
    </recommendedName>
</protein>
<dbReference type="InterPro" id="IPR050164">
    <property type="entry name" value="Peptidase_C19"/>
</dbReference>
<dbReference type="SUPFAM" id="SSF54001">
    <property type="entry name" value="Cysteine proteinases"/>
    <property type="match status" value="1"/>
</dbReference>
<dbReference type="InterPro" id="IPR018200">
    <property type="entry name" value="USP_CS"/>
</dbReference>
<dbReference type="InterPro" id="IPR028889">
    <property type="entry name" value="USP"/>
</dbReference>
<sequence length="367" mass="39179">MDDDGFYTSKIDNYVEFSTTIDLQPFMLPGHSGPGDVTYELAGIVVHHGDLEGGHYVAYIRGNGDTWWCNNDDCAVKVPLEEVLVQKAYMLFYERVMLEQANSPTTATGNPAAEHGYVYDVATTTIPTTSLTTTSTTTTSSYVTANEDCSDLSTSTTSRKAISVTAAAATLHGYWCRAAAAGAATTTSTTTTSSYVTANEDCSDLSTSTTSRKAISGTAAAATLHGYWCRAAAAGAATTTITSGSLHAATMATAATIINPPVDDLIADTAASGRRRYTHRRERGFTAAARLPPRPANAVMAQPARKRLATHPPDFHEESDVSLKQDLKKPRLGTGMGFNLFKWPLGDIVSSAHAAMYQWSGVLLQRH</sequence>
<evidence type="ECO:0000313" key="3">
    <source>
        <dbReference type="EMBL" id="GIM04825.1"/>
    </source>
</evidence>
<gene>
    <name evidence="3" type="ORF">Vretimale_9290</name>
</gene>
<name>A0A8J4GCI9_9CHLO</name>
<organism evidence="3 4">
    <name type="scientific">Volvox reticuliferus</name>
    <dbReference type="NCBI Taxonomy" id="1737510"/>
    <lineage>
        <taxon>Eukaryota</taxon>
        <taxon>Viridiplantae</taxon>
        <taxon>Chlorophyta</taxon>
        <taxon>core chlorophytes</taxon>
        <taxon>Chlorophyceae</taxon>
        <taxon>CS clade</taxon>
        <taxon>Chlamydomonadales</taxon>
        <taxon>Volvocaceae</taxon>
        <taxon>Volvox</taxon>
    </lineage>
</organism>
<proteinExistence type="inferred from homology"/>
<dbReference type="EMBL" id="BNCQ01000017">
    <property type="protein sequence ID" value="GIM04825.1"/>
    <property type="molecule type" value="Genomic_DNA"/>
</dbReference>
<feature type="domain" description="USP" evidence="2">
    <location>
        <begin position="1"/>
        <end position="96"/>
    </location>
</feature>
<evidence type="ECO:0000256" key="1">
    <source>
        <dbReference type="ARBA" id="ARBA00009085"/>
    </source>
</evidence>
<dbReference type="InterPro" id="IPR038765">
    <property type="entry name" value="Papain-like_cys_pep_sf"/>
</dbReference>
<comment type="similarity">
    <text evidence="1">Belongs to the peptidase C19 family.</text>
</comment>
<dbReference type="PROSITE" id="PS50235">
    <property type="entry name" value="USP_3"/>
    <property type="match status" value="1"/>
</dbReference>
<dbReference type="AlphaFoldDB" id="A0A8J4GCI9"/>
<dbReference type="GO" id="GO:0005634">
    <property type="term" value="C:nucleus"/>
    <property type="evidence" value="ECO:0007669"/>
    <property type="project" value="TreeGrafter"/>
</dbReference>
<evidence type="ECO:0000259" key="2">
    <source>
        <dbReference type="PROSITE" id="PS50235"/>
    </source>
</evidence>
<accession>A0A8J4GCI9</accession>
<evidence type="ECO:0000313" key="4">
    <source>
        <dbReference type="Proteomes" id="UP000722791"/>
    </source>
</evidence>
<dbReference type="PROSITE" id="PS00973">
    <property type="entry name" value="USP_2"/>
    <property type="match status" value="1"/>
</dbReference>
<dbReference type="Pfam" id="PF00443">
    <property type="entry name" value="UCH"/>
    <property type="match status" value="1"/>
</dbReference>
<reference evidence="3" key="1">
    <citation type="journal article" date="2021" name="Proc. Natl. Acad. Sci. U.S.A.">
        <title>Three genomes in the algal genus Volvox reveal the fate of a haploid sex-determining region after a transition to homothallism.</title>
        <authorList>
            <person name="Yamamoto K."/>
            <person name="Hamaji T."/>
            <person name="Kawai-Toyooka H."/>
            <person name="Matsuzaki R."/>
            <person name="Takahashi F."/>
            <person name="Nishimura Y."/>
            <person name="Kawachi M."/>
            <person name="Noguchi H."/>
            <person name="Minakuchi Y."/>
            <person name="Umen J.G."/>
            <person name="Toyoda A."/>
            <person name="Nozaki H."/>
        </authorList>
    </citation>
    <scope>NUCLEOTIDE SEQUENCE</scope>
    <source>
        <strain evidence="3">NIES-3785</strain>
    </source>
</reference>
<dbReference type="GO" id="GO:0016579">
    <property type="term" value="P:protein deubiquitination"/>
    <property type="evidence" value="ECO:0007669"/>
    <property type="project" value="InterPro"/>
</dbReference>
<dbReference type="Gene3D" id="3.90.70.10">
    <property type="entry name" value="Cysteine proteinases"/>
    <property type="match status" value="1"/>
</dbReference>
<dbReference type="PANTHER" id="PTHR24006">
    <property type="entry name" value="UBIQUITIN CARBOXYL-TERMINAL HYDROLASE"/>
    <property type="match status" value="1"/>
</dbReference>
<dbReference type="GO" id="GO:0005829">
    <property type="term" value="C:cytosol"/>
    <property type="evidence" value="ECO:0007669"/>
    <property type="project" value="TreeGrafter"/>
</dbReference>